<dbReference type="EMBL" id="JAHWDF010000018">
    <property type="protein sequence ID" value="MBW2962813.1"/>
    <property type="molecule type" value="Genomic_DNA"/>
</dbReference>
<accession>A0ABS6W4L6</accession>
<reference evidence="1 2" key="1">
    <citation type="submission" date="2021-07" db="EMBL/GenBank/DDBJ databases">
        <title>Mesonia aestuariivivens sp. nov., isolated from a tidal flat.</title>
        <authorList>
            <person name="Kim Y.-O."/>
            <person name="Yoon J.-H."/>
        </authorList>
    </citation>
    <scope>NUCLEOTIDE SEQUENCE [LARGE SCALE GENOMIC DNA]</scope>
    <source>
        <strain evidence="1 2">JHPTF-M18</strain>
    </source>
</reference>
<comment type="caution">
    <text evidence="1">The sequence shown here is derived from an EMBL/GenBank/DDBJ whole genome shotgun (WGS) entry which is preliminary data.</text>
</comment>
<dbReference type="Proteomes" id="UP000719267">
    <property type="component" value="Unassembled WGS sequence"/>
</dbReference>
<gene>
    <name evidence="1" type="ORF">KW502_13545</name>
</gene>
<name>A0ABS6W4L6_9FLAO</name>
<sequence>MSKEEEMFAMIDEFDNSSLTARDFCKAKGVVPSTFYYWKKKRYGQNGSAGFVTITPRPSVSKEVELIFPNGVQLRMNGLDPDFIAKLVQLRHV</sequence>
<evidence type="ECO:0000313" key="1">
    <source>
        <dbReference type="EMBL" id="MBW2962813.1"/>
    </source>
</evidence>
<evidence type="ECO:0000313" key="2">
    <source>
        <dbReference type="Proteomes" id="UP000719267"/>
    </source>
</evidence>
<organism evidence="1 2">
    <name type="scientific">Mesonia aestuariivivens</name>
    <dbReference type="NCBI Taxonomy" id="2796128"/>
    <lineage>
        <taxon>Bacteria</taxon>
        <taxon>Pseudomonadati</taxon>
        <taxon>Bacteroidota</taxon>
        <taxon>Flavobacteriia</taxon>
        <taxon>Flavobacteriales</taxon>
        <taxon>Flavobacteriaceae</taxon>
        <taxon>Mesonia</taxon>
    </lineage>
</organism>
<dbReference type="NCBIfam" id="NF047593">
    <property type="entry name" value="IS66_ISAeme5_TnpA"/>
    <property type="match status" value="1"/>
</dbReference>
<proteinExistence type="predicted"/>
<keyword evidence="2" id="KW-1185">Reference proteome</keyword>
<dbReference type="RefSeq" id="WP_219041096.1">
    <property type="nucleotide sequence ID" value="NZ_JAHWDF010000018.1"/>
</dbReference>
<protein>
    <submittedName>
        <fullName evidence="1">IS66 family insertion sequence element accessory protein TnpB</fullName>
    </submittedName>
</protein>